<evidence type="ECO:0000313" key="2">
    <source>
        <dbReference type="EMBL" id="SKA08723.1"/>
    </source>
</evidence>
<protein>
    <submittedName>
        <fullName evidence="2">Protein N-acetyltransferase, RimJ/RimL family</fullName>
    </submittedName>
</protein>
<dbReference type="InterPro" id="IPR000182">
    <property type="entry name" value="GNAT_dom"/>
</dbReference>
<accession>A0A1T4QYD3</accession>
<dbReference type="GO" id="GO:0016747">
    <property type="term" value="F:acyltransferase activity, transferring groups other than amino-acyl groups"/>
    <property type="evidence" value="ECO:0007669"/>
    <property type="project" value="InterPro"/>
</dbReference>
<evidence type="ECO:0000313" key="3">
    <source>
        <dbReference type="Proteomes" id="UP000190367"/>
    </source>
</evidence>
<dbReference type="EMBL" id="FUWZ01000002">
    <property type="protein sequence ID" value="SKA08723.1"/>
    <property type="molecule type" value="Genomic_DNA"/>
</dbReference>
<proteinExistence type="predicted"/>
<dbReference type="Gene3D" id="3.40.630.30">
    <property type="match status" value="1"/>
</dbReference>
<dbReference type="CDD" id="cd04301">
    <property type="entry name" value="NAT_SF"/>
    <property type="match status" value="1"/>
</dbReference>
<sequence>MIKSSPKPAAFFYFRTIMRHFLPNGAELIIRPPVIEDALGLLRNFQRMTQETDFLLFTPGEALEMSEKSEEDFIKTYLKNPDQLMLVAIANDTLVGSITVNHSGYHKRGHTVEMGIAVERAWSSLGIGRRLMTAMLRWAEEHQKIQLIYLQVFASNDKAIHLYRNFGFLECGRLPYGIQQKDGQFTDLVTMYRRVKP</sequence>
<dbReference type="AlphaFoldDB" id="A0A1T4QYD3"/>
<dbReference type="InterPro" id="IPR016181">
    <property type="entry name" value="Acyl_CoA_acyltransferase"/>
</dbReference>
<gene>
    <name evidence="2" type="ORF">SAMN04488128_102672</name>
</gene>
<feature type="domain" description="N-acetyltransferase" evidence="1">
    <location>
        <begin position="28"/>
        <end position="196"/>
    </location>
</feature>
<dbReference type="Pfam" id="PF00583">
    <property type="entry name" value="Acetyltransf_1"/>
    <property type="match status" value="1"/>
</dbReference>
<organism evidence="2 3">
    <name type="scientific">Chitinophaga eiseniae</name>
    <dbReference type="NCBI Taxonomy" id="634771"/>
    <lineage>
        <taxon>Bacteria</taxon>
        <taxon>Pseudomonadati</taxon>
        <taxon>Bacteroidota</taxon>
        <taxon>Chitinophagia</taxon>
        <taxon>Chitinophagales</taxon>
        <taxon>Chitinophagaceae</taxon>
        <taxon>Chitinophaga</taxon>
    </lineage>
</organism>
<dbReference type="SUPFAM" id="SSF55729">
    <property type="entry name" value="Acyl-CoA N-acyltransferases (Nat)"/>
    <property type="match status" value="1"/>
</dbReference>
<keyword evidence="2" id="KW-0808">Transferase</keyword>
<keyword evidence="3" id="KW-1185">Reference proteome</keyword>
<name>A0A1T4QYD3_9BACT</name>
<evidence type="ECO:0000259" key="1">
    <source>
        <dbReference type="PROSITE" id="PS51186"/>
    </source>
</evidence>
<dbReference type="Proteomes" id="UP000190367">
    <property type="component" value="Unassembled WGS sequence"/>
</dbReference>
<reference evidence="3" key="1">
    <citation type="submission" date="2017-02" db="EMBL/GenBank/DDBJ databases">
        <authorList>
            <person name="Varghese N."/>
            <person name="Submissions S."/>
        </authorList>
    </citation>
    <scope>NUCLEOTIDE SEQUENCE [LARGE SCALE GENOMIC DNA]</scope>
    <source>
        <strain evidence="3">DSM 22224</strain>
    </source>
</reference>
<dbReference type="PANTHER" id="PTHR43415">
    <property type="entry name" value="SPERMIDINE N(1)-ACETYLTRANSFERASE"/>
    <property type="match status" value="1"/>
</dbReference>
<dbReference type="STRING" id="634771.SAMN04488128_102672"/>
<dbReference type="PANTHER" id="PTHR43415:SF3">
    <property type="entry name" value="GNAT-FAMILY ACETYLTRANSFERASE"/>
    <property type="match status" value="1"/>
</dbReference>
<dbReference type="PROSITE" id="PS51186">
    <property type="entry name" value="GNAT"/>
    <property type="match status" value="1"/>
</dbReference>